<feature type="domain" description="G-patch" evidence="2">
    <location>
        <begin position="12"/>
        <end position="59"/>
    </location>
</feature>
<protein>
    <recommendedName>
        <fullName evidence="2">G-patch domain-containing protein</fullName>
    </recommendedName>
</protein>
<feature type="region of interest" description="Disordered" evidence="1">
    <location>
        <begin position="212"/>
        <end position="257"/>
    </location>
</feature>
<evidence type="ECO:0000313" key="3">
    <source>
        <dbReference type="EMBL" id="CAD9240028.1"/>
    </source>
</evidence>
<feature type="compositionally biased region" description="Basic and acidic residues" evidence="1">
    <location>
        <begin position="106"/>
        <end position="123"/>
    </location>
</feature>
<feature type="compositionally biased region" description="Basic residues" evidence="1">
    <location>
        <begin position="245"/>
        <end position="257"/>
    </location>
</feature>
<proteinExistence type="predicted"/>
<feature type="region of interest" description="Disordered" evidence="1">
    <location>
        <begin position="91"/>
        <end position="127"/>
    </location>
</feature>
<dbReference type="PROSITE" id="PS50174">
    <property type="entry name" value="G_PATCH"/>
    <property type="match status" value="1"/>
</dbReference>
<name>A0A7S1TLJ2_9RHOD</name>
<evidence type="ECO:0000256" key="1">
    <source>
        <dbReference type="SAM" id="MobiDB-lite"/>
    </source>
</evidence>
<sequence>MASGGAVSAGGGASVGERLLRGMGWVPGAGLGAGGDGRLESVQLETRGDERRGLGVPRLRQSAWCFAKEGCAGNWWESAFEQTLQKVRVTASEATRESAGQTSSDSSEKDSDTESQPQRDGRKCLQPNPAVLQNAARSGTAQQGSIFERCNLRRCRPGGKSKLRRIALQEAMAARIHGESVSAAAHSDEITGAVANNLNASERPTALCAQKLGEKTTSLSKRQSDSGVSNLRSSKKLHDRDSARKSKKAKKSRSCRN</sequence>
<gene>
    <name evidence="3" type="ORF">EAUS1353_LOCUS1766</name>
</gene>
<dbReference type="GO" id="GO:0003676">
    <property type="term" value="F:nucleic acid binding"/>
    <property type="evidence" value="ECO:0007669"/>
    <property type="project" value="InterPro"/>
</dbReference>
<dbReference type="AlphaFoldDB" id="A0A7S1TLJ2"/>
<evidence type="ECO:0000259" key="2">
    <source>
        <dbReference type="PROSITE" id="PS50174"/>
    </source>
</evidence>
<dbReference type="SMART" id="SM00443">
    <property type="entry name" value="G_patch"/>
    <property type="match status" value="1"/>
</dbReference>
<organism evidence="3">
    <name type="scientific">Erythrolobus australicus</name>
    <dbReference type="NCBI Taxonomy" id="1077150"/>
    <lineage>
        <taxon>Eukaryota</taxon>
        <taxon>Rhodophyta</taxon>
        <taxon>Bangiophyceae</taxon>
        <taxon>Porphyridiales</taxon>
        <taxon>Porphyridiaceae</taxon>
        <taxon>Erythrolobus</taxon>
    </lineage>
</organism>
<dbReference type="InterPro" id="IPR000467">
    <property type="entry name" value="G_patch_dom"/>
</dbReference>
<feature type="compositionally biased region" description="Polar residues" evidence="1">
    <location>
        <begin position="215"/>
        <end position="232"/>
    </location>
</feature>
<dbReference type="EMBL" id="HBGI01002742">
    <property type="protein sequence ID" value="CAD9240028.1"/>
    <property type="molecule type" value="Transcribed_RNA"/>
</dbReference>
<reference evidence="3" key="1">
    <citation type="submission" date="2021-01" db="EMBL/GenBank/DDBJ databases">
        <authorList>
            <person name="Corre E."/>
            <person name="Pelletier E."/>
            <person name="Niang G."/>
            <person name="Scheremetjew M."/>
            <person name="Finn R."/>
            <person name="Kale V."/>
            <person name="Holt S."/>
            <person name="Cochrane G."/>
            <person name="Meng A."/>
            <person name="Brown T."/>
            <person name="Cohen L."/>
        </authorList>
    </citation>
    <scope>NUCLEOTIDE SEQUENCE</scope>
    <source>
        <strain evidence="3">CCMP3124</strain>
    </source>
</reference>
<accession>A0A7S1TLJ2</accession>
<dbReference type="Pfam" id="PF01585">
    <property type="entry name" value="G-patch"/>
    <property type="match status" value="1"/>
</dbReference>